<dbReference type="Proteomes" id="UP000574390">
    <property type="component" value="Unassembled WGS sequence"/>
</dbReference>
<feature type="region of interest" description="Disordered" evidence="1">
    <location>
        <begin position="97"/>
        <end position="254"/>
    </location>
</feature>
<evidence type="ECO:0000313" key="2">
    <source>
        <dbReference type="EMBL" id="KAF4755138.1"/>
    </source>
</evidence>
<name>A0A7J6UDC6_PEROL</name>
<feature type="compositionally biased region" description="Acidic residues" evidence="1">
    <location>
        <begin position="100"/>
        <end position="110"/>
    </location>
</feature>
<dbReference type="EMBL" id="JABANM010000925">
    <property type="protein sequence ID" value="KAF4755138.1"/>
    <property type="molecule type" value="Genomic_DNA"/>
</dbReference>
<evidence type="ECO:0000256" key="1">
    <source>
        <dbReference type="SAM" id="MobiDB-lite"/>
    </source>
</evidence>
<organism evidence="2 3">
    <name type="scientific">Perkinsus olseni</name>
    <name type="common">Perkinsus atlanticus</name>
    <dbReference type="NCBI Taxonomy" id="32597"/>
    <lineage>
        <taxon>Eukaryota</taxon>
        <taxon>Sar</taxon>
        <taxon>Alveolata</taxon>
        <taxon>Perkinsozoa</taxon>
        <taxon>Perkinsea</taxon>
        <taxon>Perkinsida</taxon>
        <taxon>Perkinsidae</taxon>
        <taxon>Perkinsus</taxon>
    </lineage>
</organism>
<comment type="caution">
    <text evidence="2">The sequence shown here is derived from an EMBL/GenBank/DDBJ whole genome shotgun (WGS) entry which is preliminary data.</text>
</comment>
<feature type="region of interest" description="Disordered" evidence="1">
    <location>
        <begin position="1"/>
        <end position="21"/>
    </location>
</feature>
<feature type="region of interest" description="Disordered" evidence="1">
    <location>
        <begin position="682"/>
        <end position="714"/>
    </location>
</feature>
<gene>
    <name evidence="2" type="ORF">FOZ62_029871</name>
</gene>
<feature type="compositionally biased region" description="Acidic residues" evidence="1">
    <location>
        <begin position="153"/>
        <end position="162"/>
    </location>
</feature>
<feature type="compositionally biased region" description="Acidic residues" evidence="1">
    <location>
        <begin position="180"/>
        <end position="193"/>
    </location>
</feature>
<accession>A0A7J6UDC6</accession>
<feature type="compositionally biased region" description="Polar residues" evidence="1">
    <location>
        <begin position="124"/>
        <end position="134"/>
    </location>
</feature>
<feature type="compositionally biased region" description="Low complexity" evidence="1">
    <location>
        <begin position="135"/>
        <end position="148"/>
    </location>
</feature>
<reference evidence="2 3" key="1">
    <citation type="submission" date="2020-04" db="EMBL/GenBank/DDBJ databases">
        <title>Perkinsus olseni comparative genomics.</title>
        <authorList>
            <person name="Bogema D.R."/>
        </authorList>
    </citation>
    <scope>NUCLEOTIDE SEQUENCE [LARGE SCALE GENOMIC DNA]</scope>
    <source>
        <strain evidence="2">ATCC PRA-205</strain>
    </source>
</reference>
<sequence length="1062" mass="116708">MVRTKATPVRTSLPQDVGDEELQGMPVSAPINADLVMITMMAIMTMWQRMKFGNRRRLRFAAMRAPRYYGGVGGKLVCGINGAPVWRPEILAACLNDSTGGEESEEEEEGGSGGDEQGEPAADNNVNDGSTEMHGNTASGSASGNAGCSNGGGDDDDDGSDDDTSRDGHKQRKDKGGTGDSEEEGSDGEDDGELSEHANGDSKRAEPSDRDGDKKVFCPSEEQEQSAAPDQDQENLRSTTVPTTTPSELSFPWEKRLAPTARTMTVMVKVMAAVAPGVSKENGRVVQATVRKRIPRRNLMTTARMTMILVYCGWARLLLEGSWQDRLEVLHVRVDGGHGCFEVAWSTSLPENSAGSEVLLHLAAHTPPTIDVIYTAGSAQRSVRLGMVRESSPFLFKSYGCSELPLENTALRWREKSPTCMVTGEMTSFSRCPPAAGHSGILYLILKKALANASGGAKRDRYRLLRAHPYLGILSAAHFEFYGIPVPHRMLFPAHVEALRLEMVERVWKGSTVVGPLPELMCDIMAYIPKPALTLDCPMEKIIIDVYKFPKDIFVVGGGVFAIPEDLLSLVLKSVYPSSESIMLASPDKPGIVKAFHVDTSVSRVYALFKMGGGAMQLVERSREQMLPYPEGRSPVLFPGTLSSPPERHFSASSLTVASGSLWTKAYGRFIKSIGQQVLTPGGAIGDDTGHHQNGDSRSRTEQSTRTSIGFEPSRAIGGGESSSVIVELESPAAPGDGRSHLSLHQPLLVMLLEFNRYSERSSEVIPAGFKSSPKMKFVQLLLMGVQVLMSVDGSGVPCTPQLCGNVIGLFTNHSTDIDITYRVDADFQVGMTFTFRDTTVFFDGMYSLKFGDTYTLELTQEEAQYWYKNIQAIFPGGPFQEGDLVELDFSRSDDLEVKMRGQTLQLFRVGLYGFPGRYVYTETHPPYFKATFDFHYYPTVGVQVTCNEVSTRQFTYPLFLVHAEDHYVFWRVGNSSDMDPFVKAMQRVCPGQGLRSGDLSFIIFTSEITVMSQINGHRRTFRKRISLFVAAGVAFSKLDESSYVQLMKQICMPDRDLLRES</sequence>
<dbReference type="AlphaFoldDB" id="A0A7J6UDC6"/>
<proteinExistence type="predicted"/>
<feature type="compositionally biased region" description="Basic and acidic residues" evidence="1">
    <location>
        <begin position="194"/>
        <end position="216"/>
    </location>
</feature>
<feature type="compositionally biased region" description="Polar residues" evidence="1">
    <location>
        <begin position="236"/>
        <end position="248"/>
    </location>
</feature>
<protein>
    <submittedName>
        <fullName evidence="2">Uncharacterized protein</fullName>
    </submittedName>
</protein>
<evidence type="ECO:0000313" key="3">
    <source>
        <dbReference type="Proteomes" id="UP000574390"/>
    </source>
</evidence>
<feature type="compositionally biased region" description="Basic and acidic residues" evidence="1">
    <location>
        <begin position="688"/>
        <end position="703"/>
    </location>
</feature>